<keyword evidence="2" id="KW-1185">Reference proteome</keyword>
<comment type="caution">
    <text evidence="1">The sequence shown here is derived from an EMBL/GenBank/DDBJ whole genome shotgun (WGS) entry which is preliminary data.</text>
</comment>
<dbReference type="Proteomes" id="UP000821845">
    <property type="component" value="Chromosome 2"/>
</dbReference>
<organism evidence="1 2">
    <name type="scientific">Hyalomma asiaticum</name>
    <name type="common">Tick</name>
    <dbReference type="NCBI Taxonomy" id="266040"/>
    <lineage>
        <taxon>Eukaryota</taxon>
        <taxon>Metazoa</taxon>
        <taxon>Ecdysozoa</taxon>
        <taxon>Arthropoda</taxon>
        <taxon>Chelicerata</taxon>
        <taxon>Arachnida</taxon>
        <taxon>Acari</taxon>
        <taxon>Parasitiformes</taxon>
        <taxon>Ixodida</taxon>
        <taxon>Ixodoidea</taxon>
        <taxon>Ixodidae</taxon>
        <taxon>Hyalomminae</taxon>
        <taxon>Hyalomma</taxon>
    </lineage>
</organism>
<evidence type="ECO:0000313" key="1">
    <source>
        <dbReference type="EMBL" id="KAH6938992.1"/>
    </source>
</evidence>
<gene>
    <name evidence="1" type="ORF">HPB50_015451</name>
</gene>
<proteinExistence type="predicted"/>
<evidence type="ECO:0000313" key="2">
    <source>
        <dbReference type="Proteomes" id="UP000821845"/>
    </source>
</evidence>
<dbReference type="EMBL" id="CM023482">
    <property type="protein sequence ID" value="KAH6938992.1"/>
    <property type="molecule type" value="Genomic_DNA"/>
</dbReference>
<protein>
    <submittedName>
        <fullName evidence="1">Uncharacterized protein</fullName>
    </submittedName>
</protein>
<accession>A0ACB7T0R1</accession>
<reference evidence="1" key="1">
    <citation type="submission" date="2020-05" db="EMBL/GenBank/DDBJ databases">
        <title>Large-scale comparative analyses of tick genomes elucidate their genetic diversity and vector capacities.</title>
        <authorList>
            <person name="Jia N."/>
            <person name="Wang J."/>
            <person name="Shi W."/>
            <person name="Du L."/>
            <person name="Sun Y."/>
            <person name="Zhan W."/>
            <person name="Jiang J."/>
            <person name="Wang Q."/>
            <person name="Zhang B."/>
            <person name="Ji P."/>
            <person name="Sakyi L.B."/>
            <person name="Cui X."/>
            <person name="Yuan T."/>
            <person name="Jiang B."/>
            <person name="Yang W."/>
            <person name="Lam T.T.-Y."/>
            <person name="Chang Q."/>
            <person name="Ding S."/>
            <person name="Wang X."/>
            <person name="Zhu J."/>
            <person name="Ruan X."/>
            <person name="Zhao L."/>
            <person name="Wei J."/>
            <person name="Que T."/>
            <person name="Du C."/>
            <person name="Cheng J."/>
            <person name="Dai P."/>
            <person name="Han X."/>
            <person name="Huang E."/>
            <person name="Gao Y."/>
            <person name="Liu J."/>
            <person name="Shao H."/>
            <person name="Ye R."/>
            <person name="Li L."/>
            <person name="Wei W."/>
            <person name="Wang X."/>
            <person name="Wang C."/>
            <person name="Yang T."/>
            <person name="Huo Q."/>
            <person name="Li W."/>
            <person name="Guo W."/>
            <person name="Chen H."/>
            <person name="Zhou L."/>
            <person name="Ni X."/>
            <person name="Tian J."/>
            <person name="Zhou Y."/>
            <person name="Sheng Y."/>
            <person name="Liu T."/>
            <person name="Pan Y."/>
            <person name="Xia L."/>
            <person name="Li J."/>
            <person name="Zhao F."/>
            <person name="Cao W."/>
        </authorList>
    </citation>
    <scope>NUCLEOTIDE SEQUENCE</scope>
    <source>
        <strain evidence="1">Hyas-2018</strain>
    </source>
</reference>
<name>A0ACB7T0R1_HYAAI</name>
<sequence>MPKVTKVKYVTKELPAEDYDLLWENQQIAKTSYTELVNQGNNLYDVRQSSGKTCPVSTAATFRRTAWIKRADFLIVQPTKEGPPVTVEIHRILFPYQVKHIRDQGMW</sequence>